<comment type="caution">
    <text evidence="1">The sequence shown here is derived from an EMBL/GenBank/DDBJ whole genome shotgun (WGS) entry which is preliminary data.</text>
</comment>
<name>A0A934IUA3_9HYPH</name>
<dbReference type="AlphaFoldDB" id="A0A934IUA3"/>
<dbReference type="Gene3D" id="3.40.50.2000">
    <property type="entry name" value="Glycogen Phosphorylase B"/>
    <property type="match status" value="1"/>
</dbReference>
<dbReference type="EMBL" id="JAEKJA010000021">
    <property type="protein sequence ID" value="MBJ3777849.1"/>
    <property type="molecule type" value="Genomic_DNA"/>
</dbReference>
<dbReference type="SUPFAM" id="SSF53756">
    <property type="entry name" value="UDP-Glycosyltransferase/glycogen phosphorylase"/>
    <property type="match status" value="1"/>
</dbReference>
<reference evidence="1" key="1">
    <citation type="submission" date="2020-12" db="EMBL/GenBank/DDBJ databases">
        <title>Bacterial taxonomy.</title>
        <authorList>
            <person name="Pan X."/>
        </authorList>
    </citation>
    <scope>NUCLEOTIDE SEQUENCE</scope>
    <source>
        <strain evidence="1">B2012</strain>
    </source>
</reference>
<sequence length="310" mass="33763">MSPTAYIVGGYIPNGGTYMAYDIGRILHEHFGHAVTVVATSDHGPDNGIFRYKYPFPTLGIEAMLAAATAADVLVCNPSFSNNAFGLRFPGRKIMYVQDFKTFATLDIYFDHYVSVSGTVQDFLRRVYGLRTPVIPAFVLAPDAPPRPFAERPAREVLVHVKGKDLLSRGIGERVADAVRARDPSIELVPLHFATKVPHARVLERLGEVRTLLSLVPAEGFGLTPLEAMGAGTLVCGVDGIAGREYMRPGRNCLVTRYGPIEAIADTVLAAVADPARAEAIAARGARTARDYGPDRFEVHWRKALTAMLR</sequence>
<accession>A0A934IUA3</accession>
<gene>
    <name evidence="1" type="ORF">JCR33_19245</name>
</gene>
<dbReference type="Proteomes" id="UP000609531">
    <property type="component" value="Unassembled WGS sequence"/>
</dbReference>
<protein>
    <submittedName>
        <fullName evidence="1">Glycosyltransferase family 4 protein</fullName>
    </submittedName>
</protein>
<organism evidence="1 2">
    <name type="scientific">Acuticoccus mangrovi</name>
    <dbReference type="NCBI Taxonomy" id="2796142"/>
    <lineage>
        <taxon>Bacteria</taxon>
        <taxon>Pseudomonadati</taxon>
        <taxon>Pseudomonadota</taxon>
        <taxon>Alphaproteobacteria</taxon>
        <taxon>Hyphomicrobiales</taxon>
        <taxon>Amorphaceae</taxon>
        <taxon>Acuticoccus</taxon>
    </lineage>
</organism>
<evidence type="ECO:0000313" key="1">
    <source>
        <dbReference type="EMBL" id="MBJ3777849.1"/>
    </source>
</evidence>
<dbReference type="RefSeq" id="WP_198883755.1">
    <property type="nucleotide sequence ID" value="NZ_JAEKJA010000021.1"/>
</dbReference>
<proteinExistence type="predicted"/>
<keyword evidence="2" id="KW-1185">Reference proteome</keyword>
<evidence type="ECO:0000313" key="2">
    <source>
        <dbReference type="Proteomes" id="UP000609531"/>
    </source>
</evidence>